<keyword evidence="2" id="KW-1185">Reference proteome</keyword>
<sequence>MPAIKSEYPNEDSDSTLNTEDVIVSVGSDSKIFTLPRDVLTEIFPDMDLDYEAASSDFSYWDPNIFALFEKWLYSGTLADLSEDDEEEAKDLLRQYLEMYFLATIWNVQDLENLIMDKIRHRHTCGDGYFPRSLIKSVYENTEPGSILREYVADSFLYKSALWGKEVRHELIKRHLDYGNTDFVYETIVAFDDVEDLLDILDPNRDMDCGYHNHREGRVCSV</sequence>
<protein>
    <recommendedName>
        <fullName evidence="3">BTB domain-containing protein</fullName>
    </recommendedName>
</protein>
<organism evidence="1 2">
    <name type="scientific">Lepraria neglecta</name>
    <dbReference type="NCBI Taxonomy" id="209136"/>
    <lineage>
        <taxon>Eukaryota</taxon>
        <taxon>Fungi</taxon>
        <taxon>Dikarya</taxon>
        <taxon>Ascomycota</taxon>
        <taxon>Pezizomycotina</taxon>
        <taxon>Lecanoromycetes</taxon>
        <taxon>OSLEUM clade</taxon>
        <taxon>Lecanoromycetidae</taxon>
        <taxon>Lecanorales</taxon>
        <taxon>Lecanorineae</taxon>
        <taxon>Stereocaulaceae</taxon>
        <taxon>Lepraria</taxon>
    </lineage>
</organism>
<evidence type="ECO:0000313" key="1">
    <source>
        <dbReference type="EMBL" id="KAK3171225.1"/>
    </source>
</evidence>
<reference evidence="1" key="1">
    <citation type="submission" date="2022-11" db="EMBL/GenBank/DDBJ databases">
        <title>Chromosomal genome sequence assembly and mating type (MAT) locus characterization of the leprose asexual lichenized fungus Lepraria neglecta (Nyl.) Erichsen.</title>
        <authorList>
            <person name="Allen J.L."/>
            <person name="Pfeffer B."/>
        </authorList>
    </citation>
    <scope>NUCLEOTIDE SEQUENCE</scope>
    <source>
        <strain evidence="1">Allen 5258</strain>
    </source>
</reference>
<dbReference type="EMBL" id="JASNWA010000008">
    <property type="protein sequence ID" value="KAK3171225.1"/>
    <property type="molecule type" value="Genomic_DNA"/>
</dbReference>
<evidence type="ECO:0008006" key="3">
    <source>
        <dbReference type="Google" id="ProtNLM"/>
    </source>
</evidence>
<proteinExistence type="predicted"/>
<dbReference type="Proteomes" id="UP001276659">
    <property type="component" value="Unassembled WGS sequence"/>
</dbReference>
<dbReference type="AlphaFoldDB" id="A0AAD9Z4F8"/>
<comment type="caution">
    <text evidence="1">The sequence shown here is derived from an EMBL/GenBank/DDBJ whole genome shotgun (WGS) entry which is preliminary data.</text>
</comment>
<gene>
    <name evidence="1" type="ORF">OEA41_003309</name>
</gene>
<name>A0AAD9Z4F8_9LECA</name>
<accession>A0AAD9Z4F8</accession>
<evidence type="ECO:0000313" key="2">
    <source>
        <dbReference type="Proteomes" id="UP001276659"/>
    </source>
</evidence>